<accession>A0A517MMP1</accession>
<protein>
    <recommendedName>
        <fullName evidence="1">Pyrrolo-quinoline quinone repeat domain-containing protein</fullName>
    </recommendedName>
</protein>
<reference evidence="2 3" key="1">
    <citation type="submission" date="2019-02" db="EMBL/GenBank/DDBJ databases">
        <title>Deep-cultivation of Planctomycetes and their phenomic and genomic characterization uncovers novel biology.</title>
        <authorList>
            <person name="Wiegand S."/>
            <person name="Jogler M."/>
            <person name="Boedeker C."/>
            <person name="Pinto D."/>
            <person name="Vollmers J."/>
            <person name="Rivas-Marin E."/>
            <person name="Kohn T."/>
            <person name="Peeters S.H."/>
            <person name="Heuer A."/>
            <person name="Rast P."/>
            <person name="Oberbeckmann S."/>
            <person name="Bunk B."/>
            <person name="Jeske O."/>
            <person name="Meyerdierks A."/>
            <person name="Storesund J.E."/>
            <person name="Kallscheuer N."/>
            <person name="Luecker S."/>
            <person name="Lage O.M."/>
            <person name="Pohl T."/>
            <person name="Merkel B.J."/>
            <person name="Hornburger P."/>
            <person name="Mueller R.-W."/>
            <person name="Bruemmer F."/>
            <person name="Labrenz M."/>
            <person name="Spormann A.M."/>
            <person name="Op den Camp H."/>
            <person name="Overmann J."/>
            <person name="Amann R."/>
            <person name="Jetten M.S.M."/>
            <person name="Mascher T."/>
            <person name="Medema M.H."/>
            <person name="Devos D.P."/>
            <person name="Kaster A.-K."/>
            <person name="Ovreas L."/>
            <person name="Rohde M."/>
            <person name="Galperin M.Y."/>
            <person name="Jogler C."/>
        </authorList>
    </citation>
    <scope>NUCLEOTIDE SEQUENCE [LARGE SCALE GENOMIC DNA]</scope>
    <source>
        <strain evidence="2 3">FF011L</strain>
    </source>
</reference>
<dbReference type="AlphaFoldDB" id="A0A517MMP1"/>
<dbReference type="InterPro" id="IPR002372">
    <property type="entry name" value="PQQ_rpt_dom"/>
</dbReference>
<dbReference type="Gene3D" id="2.130.10.10">
    <property type="entry name" value="YVTN repeat-like/Quinoprotein amine dehydrogenase"/>
    <property type="match status" value="1"/>
</dbReference>
<dbReference type="RefSeq" id="WP_145354336.1">
    <property type="nucleotide sequence ID" value="NZ_CP036262.1"/>
</dbReference>
<dbReference type="OrthoDB" id="244732at2"/>
<dbReference type="EMBL" id="CP036262">
    <property type="protein sequence ID" value="QDS96153.1"/>
    <property type="molecule type" value="Genomic_DNA"/>
</dbReference>
<keyword evidence="3" id="KW-1185">Reference proteome</keyword>
<dbReference type="Pfam" id="PF13360">
    <property type="entry name" value="PQQ_2"/>
    <property type="match status" value="1"/>
</dbReference>
<evidence type="ECO:0000313" key="2">
    <source>
        <dbReference type="EMBL" id="QDS96153.1"/>
    </source>
</evidence>
<gene>
    <name evidence="2" type="ORF">FF011L_49610</name>
</gene>
<evidence type="ECO:0000259" key="1">
    <source>
        <dbReference type="Pfam" id="PF13360"/>
    </source>
</evidence>
<sequence length="753" mass="81791">MFRLSRVRSIQRFGVMTLVVCFWVGGNLSLFAQSQRLYEIEPAQRLSFNQLDQLIIAGEADAAVDLAVQMLDSTDGRLMRVPDSLRTDADLIAENYQPAELAVHDRLLRLGLKYPETLQLYRQRFDRVAKSEWERAVQVVEPEEARKALLEVSRRYFSTSYGDDVLLSLADLDLRAGRLQSAIDHLVRIDPFWQPRSPVPAGVSSPESAAVSATDWNTLLATLRRDPKTPLPFSVIDSLVQQVQNRKGLPLGCYRNSSIPLRQVGDRLIAAYRARGADILVVELERIVQVAADEVSGDQEADSLKVASAEPEWSAVVDGAPGEKHQRVLQGSARYLQNVDKNSLPPLAAGVNEKVSVRSFPAIVDGVAFIHSGSEVFARSLQTGQPWPSGIGTEAIHVATNTDTLLWPAGLPLSGMPRFDLVAGGRWLVGSFGSRYVGQQAYRSQRTASQLVVLDRYREGALQGGYPVRLPDDYVFASRPVLLGDRCFIAVRSTDGAAQSITLQCYDLPTGNILWASPPFVMQRLVKEQIAVETIPLVLAEDRLVIHAEGVTASVSVADGRLQWSVRHPLAELDSGGFPRQRPAAVKSDSALGVVGGEVIVAGVDMDRVVGLNAADGQLRWATAAGVGDDITHVIGQVAGQWVLGGQQLIWLKALSGDVLSSFPEGDVDQVGGGIDSPAGVGTGILVDGFVYWPTSESIYVFPGAVDENDRGTAIPRMVDRISLRPFGRRGGDLSESDGWILNSTPEAIVVLK</sequence>
<dbReference type="KEGG" id="rml:FF011L_49610"/>
<feature type="domain" description="Pyrrolo-quinoline quinone repeat" evidence="1">
    <location>
        <begin position="499"/>
        <end position="647"/>
    </location>
</feature>
<organism evidence="2 3">
    <name type="scientific">Roseimaritima multifibrata</name>
    <dbReference type="NCBI Taxonomy" id="1930274"/>
    <lineage>
        <taxon>Bacteria</taxon>
        <taxon>Pseudomonadati</taxon>
        <taxon>Planctomycetota</taxon>
        <taxon>Planctomycetia</taxon>
        <taxon>Pirellulales</taxon>
        <taxon>Pirellulaceae</taxon>
        <taxon>Roseimaritima</taxon>
    </lineage>
</organism>
<evidence type="ECO:0000313" key="3">
    <source>
        <dbReference type="Proteomes" id="UP000320672"/>
    </source>
</evidence>
<dbReference type="Proteomes" id="UP000320672">
    <property type="component" value="Chromosome"/>
</dbReference>
<name>A0A517MMP1_9BACT</name>
<dbReference type="InterPro" id="IPR011047">
    <property type="entry name" value="Quinoprotein_ADH-like_sf"/>
</dbReference>
<dbReference type="InterPro" id="IPR015943">
    <property type="entry name" value="WD40/YVTN_repeat-like_dom_sf"/>
</dbReference>
<proteinExistence type="predicted"/>
<dbReference type="SUPFAM" id="SSF50998">
    <property type="entry name" value="Quinoprotein alcohol dehydrogenase-like"/>
    <property type="match status" value="1"/>
</dbReference>